<proteinExistence type="predicted"/>
<evidence type="ECO:0000313" key="1">
    <source>
        <dbReference type="EMBL" id="MPM38897.1"/>
    </source>
</evidence>
<reference evidence="1" key="1">
    <citation type="submission" date="2019-08" db="EMBL/GenBank/DDBJ databases">
        <authorList>
            <person name="Kucharzyk K."/>
            <person name="Murdoch R.W."/>
            <person name="Higgins S."/>
            <person name="Loffler F."/>
        </authorList>
    </citation>
    <scope>NUCLEOTIDE SEQUENCE</scope>
</reference>
<accession>A0A644ZDX9</accession>
<sequence length="358" mass="41064">MKLKRLLALVLACTLLTGLSACAEAPAPSAVTQPPSHSQGQLYLYGEAHGVEKIMNRELELWCQYYDKEQMRHLFIELPYFTAEFLNLWMQADNDDILTAVFEDWDGTAAYTPQTKEFYQNIKDRCPETIFYGTDVGHQYDTTGERFLAYLEGRGLKDSEQYLLAREAVEQGRYYFERQDPVYRENKMTENFVRAFDQLADAPVMGIYGSAHTGLDAMDFSTGSIPCMANQLRAIYGDAVHSEDLSWLTKDIAPERTEMITVGAADYTASYFGAQAVPWLEGYTYREFWRLEQAYDNFKDRPKTGDVLPYDNYPMLLDAGQVFIVDYTKTDGSRIRLFYRSDGSTWNGRPTTEEFTLP</sequence>
<gene>
    <name evidence="1" type="ORF">SDC9_85528</name>
</gene>
<comment type="caution">
    <text evidence="1">The sequence shown here is derived from an EMBL/GenBank/DDBJ whole genome shotgun (WGS) entry which is preliminary data.</text>
</comment>
<protein>
    <submittedName>
        <fullName evidence="1">Uncharacterized protein</fullName>
    </submittedName>
</protein>
<dbReference type="AlphaFoldDB" id="A0A644ZDX9"/>
<dbReference type="EMBL" id="VSSQ01008450">
    <property type="protein sequence ID" value="MPM38897.1"/>
    <property type="molecule type" value="Genomic_DNA"/>
</dbReference>
<dbReference type="PROSITE" id="PS51257">
    <property type="entry name" value="PROKAR_LIPOPROTEIN"/>
    <property type="match status" value="1"/>
</dbReference>
<name>A0A644ZDX9_9ZZZZ</name>
<organism evidence="1">
    <name type="scientific">bioreactor metagenome</name>
    <dbReference type="NCBI Taxonomy" id="1076179"/>
    <lineage>
        <taxon>unclassified sequences</taxon>
        <taxon>metagenomes</taxon>
        <taxon>ecological metagenomes</taxon>
    </lineage>
</organism>